<protein>
    <submittedName>
        <fullName evidence="2">Uncharacterized protein</fullName>
    </submittedName>
</protein>
<organism evidence="2">
    <name type="scientific">bioreactor metagenome</name>
    <dbReference type="NCBI Taxonomy" id="1076179"/>
    <lineage>
        <taxon>unclassified sequences</taxon>
        <taxon>metagenomes</taxon>
        <taxon>ecological metagenomes</taxon>
    </lineage>
</organism>
<gene>
    <name evidence="2" type="ORF">SDC9_102388</name>
</gene>
<comment type="caution">
    <text evidence="2">The sequence shown here is derived from an EMBL/GenBank/DDBJ whole genome shotgun (WGS) entry which is preliminary data.</text>
</comment>
<proteinExistence type="predicted"/>
<accession>A0A645ATF1</accession>
<evidence type="ECO:0000313" key="2">
    <source>
        <dbReference type="EMBL" id="MPM55591.1"/>
    </source>
</evidence>
<dbReference type="AlphaFoldDB" id="A0A645ATF1"/>
<name>A0A645ATF1_9ZZZZ</name>
<sequence>MRQEPEQVLGALADAFAEPAARPYRQARLVGVVAAEGQIALRIEEDQNAFALIIFEQRPDAGQFVDRQPAQQHDGQDQRRRQIAPVQPRRENHHRADRNQDDGAAEIRLDRNQSQRHREYREAQENVGEFADLEEIVVVQ</sequence>
<evidence type="ECO:0000256" key="1">
    <source>
        <dbReference type="SAM" id="MobiDB-lite"/>
    </source>
</evidence>
<reference evidence="2" key="1">
    <citation type="submission" date="2019-08" db="EMBL/GenBank/DDBJ databases">
        <authorList>
            <person name="Kucharzyk K."/>
            <person name="Murdoch R.W."/>
            <person name="Higgins S."/>
            <person name="Loffler F."/>
        </authorList>
    </citation>
    <scope>NUCLEOTIDE SEQUENCE</scope>
</reference>
<dbReference type="EMBL" id="VSSQ01015342">
    <property type="protein sequence ID" value="MPM55591.1"/>
    <property type="molecule type" value="Genomic_DNA"/>
</dbReference>
<feature type="region of interest" description="Disordered" evidence="1">
    <location>
        <begin position="63"/>
        <end position="123"/>
    </location>
</feature>
<feature type="compositionally biased region" description="Basic and acidic residues" evidence="1">
    <location>
        <begin position="97"/>
        <end position="123"/>
    </location>
</feature>